<dbReference type="EMBL" id="MVHD01000005">
    <property type="protein sequence ID" value="OQZ92354.1"/>
    <property type="molecule type" value="Genomic_DNA"/>
</dbReference>
<gene>
    <name evidence="5" type="ORF">BST11_05295</name>
    <name evidence="4" type="ORF">H7K38_11830</name>
</gene>
<dbReference type="RefSeq" id="WP_083136921.1">
    <property type="nucleotide sequence ID" value="NZ_JACKVH010000012.1"/>
</dbReference>
<evidence type="ECO:0000256" key="1">
    <source>
        <dbReference type="SAM" id="MobiDB-lite"/>
    </source>
</evidence>
<evidence type="ECO:0000313" key="6">
    <source>
        <dbReference type="Proteomes" id="UP000192319"/>
    </source>
</evidence>
<evidence type="ECO:0000313" key="5">
    <source>
        <dbReference type="EMBL" id="OQZ92354.1"/>
    </source>
</evidence>
<comment type="caution">
    <text evidence="4">The sequence shown here is derived from an EMBL/GenBank/DDBJ whole genome shotgun (WGS) entry which is preliminary data.</text>
</comment>
<reference evidence="4" key="3">
    <citation type="journal article" date="2022" name="BMC Genomics">
        <title>Comparative genome analysis of mycobacteria focusing on tRNA and non-coding RNA.</title>
        <authorList>
            <person name="Behra P.R.K."/>
            <person name="Pettersson B.M.F."/>
            <person name="Ramesh M."/>
            <person name="Das S."/>
            <person name="Dasgupta S."/>
            <person name="Kirsebom L.A."/>
        </authorList>
    </citation>
    <scope>NUCLEOTIDE SEQUENCE</scope>
    <source>
        <strain evidence="4">CCUG 55640</strain>
    </source>
</reference>
<keyword evidence="6" id="KW-1185">Reference proteome</keyword>
<feature type="transmembrane region" description="Helical" evidence="2">
    <location>
        <begin position="29"/>
        <end position="53"/>
    </location>
</feature>
<evidence type="ECO:0000313" key="4">
    <source>
        <dbReference type="EMBL" id="MCV7379339.1"/>
    </source>
</evidence>
<dbReference type="Pfam" id="PF05305">
    <property type="entry name" value="DUF732"/>
    <property type="match status" value="1"/>
</dbReference>
<feature type="domain" description="DUF732" evidence="3">
    <location>
        <begin position="82"/>
        <end position="170"/>
    </location>
</feature>
<sequence length="173" mass="17991">MTVEDRGVPTGPAPDHPRRPAVRPRQTPAAVIVGATALAVAALGGLISVGVYLSRDKTATSPGPQTVTISPSAAALAPADGADAQFLATLDSYGITDNGKAAIRQRFMELGHHTCFLLLPPRPQSLELTVTNILDAQTQDIAAGNRWPKRLSHDDAEHLAEAAVGAYCPSAAK</sequence>
<reference evidence="5 6" key="1">
    <citation type="submission" date="2017-02" db="EMBL/GenBank/DDBJ databases">
        <title>The new phylogeny of genus Mycobacterium.</title>
        <authorList>
            <person name="Tortoli E."/>
            <person name="Trovato A."/>
            <person name="Cirillo D.M."/>
        </authorList>
    </citation>
    <scope>NUCLEOTIDE SEQUENCE [LARGE SCALE GENOMIC DNA]</scope>
    <source>
        <strain evidence="5 6">DSM 45230</strain>
    </source>
</reference>
<dbReference type="EMBL" id="JACKVH010000012">
    <property type="protein sequence ID" value="MCV7379339.1"/>
    <property type="molecule type" value="Genomic_DNA"/>
</dbReference>
<organism evidence="4 7">
    <name type="scientific">Mycobacterium alsense</name>
    <dbReference type="NCBI Taxonomy" id="324058"/>
    <lineage>
        <taxon>Bacteria</taxon>
        <taxon>Bacillati</taxon>
        <taxon>Actinomycetota</taxon>
        <taxon>Actinomycetes</taxon>
        <taxon>Mycobacteriales</taxon>
        <taxon>Mycobacteriaceae</taxon>
        <taxon>Mycobacterium</taxon>
    </lineage>
</organism>
<dbReference type="InterPro" id="IPR007969">
    <property type="entry name" value="DUF732"/>
</dbReference>
<evidence type="ECO:0000313" key="7">
    <source>
        <dbReference type="Proteomes" id="UP001141650"/>
    </source>
</evidence>
<evidence type="ECO:0000259" key="3">
    <source>
        <dbReference type="Pfam" id="PF05305"/>
    </source>
</evidence>
<proteinExistence type="predicted"/>
<keyword evidence="2" id="KW-1133">Transmembrane helix</keyword>
<name>A0AA41XQH8_9MYCO</name>
<keyword evidence="2" id="KW-0812">Transmembrane</keyword>
<reference evidence="4" key="2">
    <citation type="submission" date="2020-07" db="EMBL/GenBank/DDBJ databases">
        <authorList>
            <person name="Pettersson B.M.F."/>
            <person name="Behra P.R.K."/>
            <person name="Ramesh M."/>
            <person name="Das S."/>
            <person name="Dasgupta S."/>
            <person name="Kirsebom L.A."/>
        </authorList>
    </citation>
    <scope>NUCLEOTIDE SEQUENCE</scope>
    <source>
        <strain evidence="4">CCUG 55640</strain>
    </source>
</reference>
<dbReference type="AlphaFoldDB" id="A0AA41XQH8"/>
<protein>
    <submittedName>
        <fullName evidence="4">DUF732 domain-containing protein</fullName>
    </submittedName>
</protein>
<accession>A0AA41XQH8</accession>
<keyword evidence="2" id="KW-0472">Membrane</keyword>
<dbReference type="Proteomes" id="UP001141650">
    <property type="component" value="Unassembled WGS sequence"/>
</dbReference>
<evidence type="ECO:0000256" key="2">
    <source>
        <dbReference type="SAM" id="Phobius"/>
    </source>
</evidence>
<dbReference type="Proteomes" id="UP000192319">
    <property type="component" value="Unassembled WGS sequence"/>
</dbReference>
<feature type="region of interest" description="Disordered" evidence="1">
    <location>
        <begin position="1"/>
        <end position="25"/>
    </location>
</feature>